<accession>A0A5P9TPV7</accession>
<sequence>MVKNRIKKTNNDKSYHRLKFLFCILTSNISIHQVKYNSKYDVSIYSSSSDDKS</sequence>
<name>A0A5P9TPV7_9BETA</name>
<reference evidence="1" key="1">
    <citation type="journal article" date="2018" name="BMC Genomics">
        <title>Comparative genomic, transcriptomic, and proteomic reannotation of human herpesvirus 6.</title>
        <authorList>
            <person name="Greninger A.L."/>
            <person name="Knudsen G.M."/>
            <person name="Roychoudhury P."/>
            <person name="Hanson D.J."/>
            <person name="Sedlak R.H."/>
            <person name="Xie H."/>
            <person name="Guan J."/>
            <person name="Nguyen T."/>
            <person name="Peddu V."/>
            <person name="Boeckh M."/>
            <person name="Huang M.L."/>
            <person name="Cook L."/>
            <person name="Depledge D.P."/>
            <person name="Zerr D.M."/>
            <person name="Koelle D.M."/>
            <person name="Gantt S."/>
            <person name="Yoshikawa T."/>
            <person name="Caserta M."/>
            <person name="Hill J.A."/>
            <person name="Jerome K.R."/>
        </authorList>
    </citation>
    <scope>NUCLEOTIDE SEQUENCE</scope>
    <source>
        <strain evidence="1">NY-405</strain>
    </source>
</reference>
<protein>
    <submittedName>
        <fullName evidence="1">Uncharacterized protein</fullName>
    </submittedName>
</protein>
<organism evidence="1">
    <name type="scientific">Human betaherpesvirus 6</name>
    <dbReference type="NCBI Taxonomy" id="10368"/>
    <lineage>
        <taxon>Viruses</taxon>
        <taxon>Duplodnaviria</taxon>
        <taxon>Heunggongvirae</taxon>
        <taxon>Peploviricota</taxon>
        <taxon>Herviviricetes</taxon>
        <taxon>Herpesvirales</taxon>
        <taxon>Orthoherpesviridae</taxon>
        <taxon>Betaherpesvirinae</taxon>
        <taxon>Roseolovirus</taxon>
    </lineage>
</organism>
<evidence type="ECO:0000313" key="1">
    <source>
        <dbReference type="EMBL" id="QFW25502.1"/>
    </source>
</evidence>
<dbReference type="EMBL" id="KY290219">
    <property type="protein sequence ID" value="QFW25502.1"/>
    <property type="molecule type" value="Genomic_DNA"/>
</dbReference>
<proteinExistence type="predicted"/>